<evidence type="ECO:0000256" key="1">
    <source>
        <dbReference type="SAM" id="Coils"/>
    </source>
</evidence>
<dbReference type="GeneID" id="5490808"/>
<dbReference type="Proteomes" id="UP000001312">
    <property type="component" value="Unassembled WGS sequence"/>
</dbReference>
<accession>A7EGK2</accession>
<dbReference type="RefSeq" id="XP_001594636.1">
    <property type="nucleotide sequence ID" value="XM_001594586.1"/>
</dbReference>
<organism evidence="3 4">
    <name type="scientific">Sclerotinia sclerotiorum (strain ATCC 18683 / 1980 / Ss-1)</name>
    <name type="common">White mold</name>
    <name type="synonym">Whetzelinia sclerotiorum</name>
    <dbReference type="NCBI Taxonomy" id="665079"/>
    <lineage>
        <taxon>Eukaryota</taxon>
        <taxon>Fungi</taxon>
        <taxon>Dikarya</taxon>
        <taxon>Ascomycota</taxon>
        <taxon>Pezizomycotina</taxon>
        <taxon>Leotiomycetes</taxon>
        <taxon>Helotiales</taxon>
        <taxon>Sclerotiniaceae</taxon>
        <taxon>Sclerotinia</taxon>
    </lineage>
</organism>
<feature type="region of interest" description="Disordered" evidence="2">
    <location>
        <begin position="1"/>
        <end position="23"/>
    </location>
</feature>
<keyword evidence="4" id="KW-1185">Reference proteome</keyword>
<proteinExistence type="predicted"/>
<dbReference type="EMBL" id="CH476625">
    <property type="protein sequence ID" value="EDO01968.1"/>
    <property type="molecule type" value="Genomic_DNA"/>
</dbReference>
<evidence type="ECO:0000256" key="2">
    <source>
        <dbReference type="SAM" id="MobiDB-lite"/>
    </source>
</evidence>
<dbReference type="InParanoid" id="A7EGK2"/>
<protein>
    <submittedName>
        <fullName evidence="3">Uncharacterized protein</fullName>
    </submittedName>
</protein>
<dbReference type="AlphaFoldDB" id="A7EGK2"/>
<dbReference type="KEGG" id="ssl:SS1G_04443"/>
<keyword evidence="1" id="KW-0175">Coiled coil</keyword>
<name>A7EGK2_SCLS1</name>
<reference evidence="4" key="1">
    <citation type="journal article" date="2011" name="PLoS Genet.">
        <title>Genomic analysis of the necrotrophic fungal pathogens Sclerotinia sclerotiorum and Botrytis cinerea.</title>
        <authorList>
            <person name="Amselem J."/>
            <person name="Cuomo C.A."/>
            <person name="van Kan J.A."/>
            <person name="Viaud M."/>
            <person name="Benito E.P."/>
            <person name="Couloux A."/>
            <person name="Coutinho P.M."/>
            <person name="de Vries R.P."/>
            <person name="Dyer P.S."/>
            <person name="Fillinger S."/>
            <person name="Fournier E."/>
            <person name="Gout L."/>
            <person name="Hahn M."/>
            <person name="Kohn L."/>
            <person name="Lapalu N."/>
            <person name="Plummer K.M."/>
            <person name="Pradier J.M."/>
            <person name="Quevillon E."/>
            <person name="Sharon A."/>
            <person name="Simon A."/>
            <person name="ten Have A."/>
            <person name="Tudzynski B."/>
            <person name="Tudzynski P."/>
            <person name="Wincker P."/>
            <person name="Andrew M."/>
            <person name="Anthouard V."/>
            <person name="Beever R.E."/>
            <person name="Beffa R."/>
            <person name="Benoit I."/>
            <person name="Bouzid O."/>
            <person name="Brault B."/>
            <person name="Chen Z."/>
            <person name="Choquer M."/>
            <person name="Collemare J."/>
            <person name="Cotton P."/>
            <person name="Danchin E.G."/>
            <person name="Da Silva C."/>
            <person name="Gautier A."/>
            <person name="Giraud C."/>
            <person name="Giraud T."/>
            <person name="Gonzalez C."/>
            <person name="Grossetete S."/>
            <person name="Guldener U."/>
            <person name="Henrissat B."/>
            <person name="Howlett B.J."/>
            <person name="Kodira C."/>
            <person name="Kretschmer M."/>
            <person name="Lappartient A."/>
            <person name="Leroch M."/>
            <person name="Levis C."/>
            <person name="Mauceli E."/>
            <person name="Neuveglise C."/>
            <person name="Oeser B."/>
            <person name="Pearson M."/>
            <person name="Poulain J."/>
            <person name="Poussereau N."/>
            <person name="Quesneville H."/>
            <person name="Rascle C."/>
            <person name="Schumacher J."/>
            <person name="Segurens B."/>
            <person name="Sexton A."/>
            <person name="Silva E."/>
            <person name="Sirven C."/>
            <person name="Soanes D.M."/>
            <person name="Talbot N.J."/>
            <person name="Templeton M."/>
            <person name="Yandava C."/>
            <person name="Yarden O."/>
            <person name="Zeng Q."/>
            <person name="Rollins J.A."/>
            <person name="Lebrun M.H."/>
            <person name="Dickman M."/>
        </authorList>
    </citation>
    <scope>NUCLEOTIDE SEQUENCE [LARGE SCALE GENOMIC DNA]</scope>
    <source>
        <strain evidence="4">ATCC 18683 / 1980 / Ss-1</strain>
    </source>
</reference>
<evidence type="ECO:0000313" key="4">
    <source>
        <dbReference type="Proteomes" id="UP000001312"/>
    </source>
</evidence>
<evidence type="ECO:0000313" key="3">
    <source>
        <dbReference type="EMBL" id="EDO01968.1"/>
    </source>
</evidence>
<sequence>MAFTKFYGTKNPAEPEQTEEPFYKYYDETPDGVRTEAQPDPEEDELLEGLQEAVREIKDDIGEISAEELEEVDEDEEPSLHMEEWEDAMDAKIERLDAEVKRLESITNKPGPMSEEDRQRIREYFLQSVEEGKFLYNGSQAISTPDFFHNRTISQATTKAGFHHRTTIKSKDSFNTGKAIP</sequence>
<dbReference type="HOGENOM" id="CLU_1489854_0_0_1"/>
<gene>
    <name evidence="3" type="ORF">SS1G_04443</name>
</gene>
<feature type="coiled-coil region" evidence="1">
    <location>
        <begin position="47"/>
        <end position="106"/>
    </location>
</feature>